<sequence length="315" mass="34728">MFKEITNTIKKYNSFIITSHVSPDGDALGSSIALGLALKKLGKKVIYNIDPSLGDKLSFLTDITQLSPNKNINKYDVAICLDCSDINHLYDSNSIKHGEQIINIDHHINNHRYGSINFIDSKAGATGEIIYDLIKQLGVDVDKDMAIALYTAIVTDTGGFKYSNTTSRTHLITSELLKLPISPWKINKKLFDEHSKSKIFLIGKAMNSLRLYFNGKLALIQIDLNDLEEVGATPGDIEGIINYGRDIIGVEVAVLIKENKPGEYKVGFRSNEYIDVGEIALSLGGGGHIRASGCTMRGNIDDIIEQLKEIISKKL</sequence>
<comment type="caution">
    <text evidence="3">The sequence shown here is derived from an EMBL/GenBank/DDBJ whole genome shotgun (WGS) entry which is preliminary data.</text>
</comment>
<evidence type="ECO:0000259" key="1">
    <source>
        <dbReference type="Pfam" id="PF01368"/>
    </source>
</evidence>
<organism evidence="3 4">
    <name type="scientific">Irregularibacter muris</name>
    <dbReference type="NCBI Taxonomy" id="1796619"/>
    <lineage>
        <taxon>Bacteria</taxon>
        <taxon>Bacillati</taxon>
        <taxon>Bacillota</taxon>
        <taxon>Clostridia</taxon>
        <taxon>Eubacteriales</taxon>
        <taxon>Eubacteriaceae</taxon>
        <taxon>Irregularibacter</taxon>
    </lineage>
</organism>
<dbReference type="Gene3D" id="3.10.310.30">
    <property type="match status" value="1"/>
</dbReference>
<dbReference type="InterPro" id="IPR051319">
    <property type="entry name" value="Oligoribo/pAp-PDE_c-di-AMP_PDE"/>
</dbReference>
<accession>A0AAE3HGD6</accession>
<evidence type="ECO:0000259" key="2">
    <source>
        <dbReference type="Pfam" id="PF02272"/>
    </source>
</evidence>
<feature type="domain" description="DHHA1" evidence="2">
    <location>
        <begin position="229"/>
        <end position="312"/>
    </location>
</feature>
<dbReference type="Pfam" id="PF01368">
    <property type="entry name" value="DHH"/>
    <property type="match status" value="1"/>
</dbReference>
<protein>
    <submittedName>
        <fullName evidence="3">Bifunctional oligoribonuclease/PAP phosphatase NrnA</fullName>
    </submittedName>
</protein>
<dbReference type="InterPro" id="IPR001667">
    <property type="entry name" value="DDH_dom"/>
</dbReference>
<dbReference type="InterPro" id="IPR038763">
    <property type="entry name" value="DHH_sf"/>
</dbReference>
<dbReference type="SUPFAM" id="SSF64182">
    <property type="entry name" value="DHH phosphoesterases"/>
    <property type="match status" value="1"/>
</dbReference>
<dbReference type="EMBL" id="JANKAS010000002">
    <property type="protein sequence ID" value="MCR1898103.1"/>
    <property type="molecule type" value="Genomic_DNA"/>
</dbReference>
<reference evidence="3" key="1">
    <citation type="submission" date="2022-07" db="EMBL/GenBank/DDBJ databases">
        <title>Enhanced cultured diversity of the mouse gut microbiota enables custom-made synthetic communities.</title>
        <authorList>
            <person name="Afrizal A."/>
        </authorList>
    </citation>
    <scope>NUCLEOTIDE SEQUENCE</scope>
    <source>
        <strain evidence="3">DSM 28593</strain>
    </source>
</reference>
<dbReference type="InterPro" id="IPR003156">
    <property type="entry name" value="DHHA1_dom"/>
</dbReference>
<proteinExistence type="predicted"/>
<dbReference type="PANTHER" id="PTHR47618">
    <property type="entry name" value="BIFUNCTIONAL OLIGORIBONUCLEASE AND PAP PHOSPHATASE NRNA"/>
    <property type="match status" value="1"/>
</dbReference>
<dbReference type="Gene3D" id="3.90.1640.10">
    <property type="entry name" value="inorganic pyrophosphatase (n-terminal core)"/>
    <property type="match status" value="1"/>
</dbReference>
<keyword evidence="4" id="KW-1185">Reference proteome</keyword>
<name>A0AAE3HGD6_9FIRM</name>
<gene>
    <name evidence="3" type="ORF">NSA47_03765</name>
</gene>
<dbReference type="AlphaFoldDB" id="A0AAE3HGD6"/>
<dbReference type="PANTHER" id="PTHR47618:SF1">
    <property type="entry name" value="BIFUNCTIONAL OLIGORIBONUCLEASE AND PAP PHOSPHATASE NRNA"/>
    <property type="match status" value="1"/>
</dbReference>
<feature type="domain" description="DDH" evidence="1">
    <location>
        <begin position="15"/>
        <end position="153"/>
    </location>
</feature>
<dbReference type="RefSeq" id="WP_257529561.1">
    <property type="nucleotide sequence ID" value="NZ_JANKAS010000002.1"/>
</dbReference>
<dbReference type="Proteomes" id="UP001205748">
    <property type="component" value="Unassembled WGS sequence"/>
</dbReference>
<dbReference type="Pfam" id="PF02272">
    <property type="entry name" value="DHHA1"/>
    <property type="match status" value="1"/>
</dbReference>
<evidence type="ECO:0000313" key="4">
    <source>
        <dbReference type="Proteomes" id="UP001205748"/>
    </source>
</evidence>
<dbReference type="GO" id="GO:0003676">
    <property type="term" value="F:nucleic acid binding"/>
    <property type="evidence" value="ECO:0007669"/>
    <property type="project" value="InterPro"/>
</dbReference>
<evidence type="ECO:0000313" key="3">
    <source>
        <dbReference type="EMBL" id="MCR1898103.1"/>
    </source>
</evidence>